<dbReference type="PROSITE" id="PS50016">
    <property type="entry name" value="ZF_PHD_2"/>
    <property type="match status" value="1"/>
</dbReference>
<dbReference type="Pfam" id="PF21743">
    <property type="entry name" value="PTM_DIR17_Tudor"/>
    <property type="match status" value="1"/>
</dbReference>
<evidence type="ECO:0000259" key="13">
    <source>
        <dbReference type="PROSITE" id="PS50280"/>
    </source>
</evidence>
<feature type="domain" description="PHD-type" evidence="12">
    <location>
        <begin position="1107"/>
        <end position="1158"/>
    </location>
</feature>
<feature type="compositionally biased region" description="Low complexity" evidence="11">
    <location>
        <begin position="1300"/>
        <end position="1314"/>
    </location>
</feature>
<dbReference type="GO" id="GO:0005634">
    <property type="term" value="C:nucleus"/>
    <property type="evidence" value="ECO:0007669"/>
    <property type="project" value="UniProtKB-SubCell"/>
</dbReference>
<dbReference type="Pfam" id="PF05964">
    <property type="entry name" value="FYRN"/>
    <property type="match status" value="1"/>
</dbReference>
<dbReference type="InterPro" id="IPR019787">
    <property type="entry name" value="Znf_PHD-finger"/>
</dbReference>
<dbReference type="InterPro" id="IPR003889">
    <property type="entry name" value="FYrich_C"/>
</dbReference>
<reference evidence="16" key="1">
    <citation type="journal article" date="2020" name="bioRxiv">
        <title>Comparative genomics of Chlamydomonas.</title>
        <authorList>
            <person name="Craig R.J."/>
            <person name="Hasan A.R."/>
            <person name="Ness R.W."/>
            <person name="Keightley P.D."/>
        </authorList>
    </citation>
    <scope>NUCLEOTIDE SEQUENCE</scope>
    <source>
        <strain evidence="16">CCAP 11/70</strain>
    </source>
</reference>
<dbReference type="InterPro" id="IPR003888">
    <property type="entry name" value="FYrich_N"/>
</dbReference>
<feature type="region of interest" description="Disordered" evidence="11">
    <location>
        <begin position="1269"/>
        <end position="1374"/>
    </location>
</feature>
<keyword evidence="6 10" id="KW-0863">Zinc-finger</keyword>
<evidence type="ECO:0000313" key="17">
    <source>
        <dbReference type="Proteomes" id="UP000612055"/>
    </source>
</evidence>
<comment type="caution">
    <text evidence="16">The sequence shown here is derived from an EMBL/GenBank/DDBJ whole genome shotgun (WGS) entry which is preliminary data.</text>
</comment>
<dbReference type="GO" id="GO:0140993">
    <property type="term" value="F:histone modifying activity"/>
    <property type="evidence" value="ECO:0007669"/>
    <property type="project" value="UniProtKB-ARBA"/>
</dbReference>
<evidence type="ECO:0000256" key="3">
    <source>
        <dbReference type="ARBA" id="ARBA00022679"/>
    </source>
</evidence>
<evidence type="ECO:0000256" key="1">
    <source>
        <dbReference type="ARBA" id="ARBA00004123"/>
    </source>
</evidence>
<feature type="compositionally biased region" description="Low complexity" evidence="11">
    <location>
        <begin position="357"/>
        <end position="377"/>
    </location>
</feature>
<evidence type="ECO:0000256" key="4">
    <source>
        <dbReference type="ARBA" id="ARBA00022691"/>
    </source>
</evidence>
<dbReference type="GO" id="GO:0032259">
    <property type="term" value="P:methylation"/>
    <property type="evidence" value="ECO:0007669"/>
    <property type="project" value="UniProtKB-KW"/>
</dbReference>
<keyword evidence="4" id="KW-0949">S-adenosyl-L-methionine</keyword>
<dbReference type="OrthoDB" id="308383at2759"/>
<feature type="region of interest" description="Disordered" evidence="11">
    <location>
        <begin position="650"/>
        <end position="745"/>
    </location>
</feature>
<feature type="compositionally biased region" description="Gly residues" evidence="11">
    <location>
        <begin position="1280"/>
        <end position="1292"/>
    </location>
</feature>
<dbReference type="Pfam" id="PF00856">
    <property type="entry name" value="SET"/>
    <property type="match status" value="1"/>
</dbReference>
<evidence type="ECO:0000256" key="10">
    <source>
        <dbReference type="PROSITE-ProRule" id="PRU00146"/>
    </source>
</evidence>
<feature type="region of interest" description="Disordered" evidence="11">
    <location>
        <begin position="156"/>
        <end position="204"/>
    </location>
</feature>
<dbReference type="InterPro" id="IPR047365">
    <property type="entry name" value="Tudor_AtPTM-like"/>
</dbReference>
<evidence type="ECO:0000256" key="11">
    <source>
        <dbReference type="SAM" id="MobiDB-lite"/>
    </source>
</evidence>
<dbReference type="Gene3D" id="3.30.40.10">
    <property type="entry name" value="Zinc/RING finger domain, C3HC4 (zinc finger)"/>
    <property type="match status" value="2"/>
</dbReference>
<feature type="compositionally biased region" description="Basic and acidic residues" evidence="11">
    <location>
        <begin position="7"/>
        <end position="16"/>
    </location>
</feature>
<dbReference type="SUPFAM" id="SSF82199">
    <property type="entry name" value="SET domain"/>
    <property type="match status" value="1"/>
</dbReference>
<dbReference type="CDD" id="cd20404">
    <property type="entry name" value="Tudor_Agenet_AtEML-like"/>
    <property type="match status" value="2"/>
</dbReference>
<dbReference type="InterPro" id="IPR046341">
    <property type="entry name" value="SET_dom_sf"/>
</dbReference>
<feature type="compositionally biased region" description="Acidic residues" evidence="11">
    <location>
        <begin position="588"/>
        <end position="603"/>
    </location>
</feature>
<evidence type="ECO:0000259" key="14">
    <source>
        <dbReference type="PROSITE" id="PS50868"/>
    </source>
</evidence>
<feature type="region of interest" description="Disordered" evidence="11">
    <location>
        <begin position="1490"/>
        <end position="1519"/>
    </location>
</feature>
<dbReference type="CDD" id="cd10518">
    <property type="entry name" value="SET_SETD1-like"/>
    <property type="match status" value="1"/>
</dbReference>
<evidence type="ECO:0000256" key="5">
    <source>
        <dbReference type="ARBA" id="ARBA00022723"/>
    </source>
</evidence>
<keyword evidence="17" id="KW-1185">Reference proteome</keyword>
<dbReference type="PROSITE" id="PS51805">
    <property type="entry name" value="EPHD"/>
    <property type="match status" value="1"/>
</dbReference>
<evidence type="ECO:0000313" key="16">
    <source>
        <dbReference type="EMBL" id="KAG2498072.1"/>
    </source>
</evidence>
<evidence type="ECO:0000256" key="7">
    <source>
        <dbReference type="ARBA" id="ARBA00022833"/>
    </source>
</evidence>
<dbReference type="PROSITE" id="PS51542">
    <property type="entry name" value="FYRN"/>
    <property type="match status" value="1"/>
</dbReference>
<protein>
    <recommendedName>
        <fullName evidence="18">Histone-lysine N-methyltransferase</fullName>
    </recommendedName>
</protein>
<dbReference type="InterPro" id="IPR001965">
    <property type="entry name" value="Znf_PHD"/>
</dbReference>
<feature type="compositionally biased region" description="Low complexity" evidence="11">
    <location>
        <begin position="1589"/>
        <end position="1602"/>
    </location>
</feature>
<dbReference type="Proteomes" id="UP000612055">
    <property type="component" value="Unassembled WGS sequence"/>
</dbReference>
<feature type="compositionally biased region" description="Low complexity" evidence="11">
    <location>
        <begin position="1619"/>
        <end position="1630"/>
    </location>
</feature>
<dbReference type="SUPFAM" id="SSF63748">
    <property type="entry name" value="Tudor/PWWP/MBT"/>
    <property type="match status" value="2"/>
</dbReference>
<dbReference type="SMART" id="SM00508">
    <property type="entry name" value="PostSET"/>
    <property type="match status" value="1"/>
</dbReference>
<dbReference type="Gene3D" id="2.30.30.140">
    <property type="match status" value="2"/>
</dbReference>
<feature type="region of interest" description="Disordered" evidence="11">
    <location>
        <begin position="1579"/>
        <end position="1630"/>
    </location>
</feature>
<feature type="compositionally biased region" description="Gly residues" evidence="11">
    <location>
        <begin position="559"/>
        <end position="573"/>
    </location>
</feature>
<feature type="domain" description="PHD-type" evidence="15">
    <location>
        <begin position="1167"/>
        <end position="1279"/>
    </location>
</feature>
<feature type="region of interest" description="Disordered" evidence="11">
    <location>
        <begin position="881"/>
        <end position="909"/>
    </location>
</feature>
<feature type="domain" description="Post-SET" evidence="14">
    <location>
        <begin position="1807"/>
        <end position="1823"/>
    </location>
</feature>
<dbReference type="InterPro" id="IPR003616">
    <property type="entry name" value="Post-SET_dom"/>
</dbReference>
<feature type="compositionally biased region" description="Gly residues" evidence="11">
    <location>
        <begin position="1493"/>
        <end position="1505"/>
    </location>
</feature>
<feature type="compositionally biased region" description="Basic and acidic residues" evidence="11">
    <location>
        <begin position="156"/>
        <end position="172"/>
    </location>
</feature>
<evidence type="ECO:0000256" key="6">
    <source>
        <dbReference type="ARBA" id="ARBA00022771"/>
    </source>
</evidence>
<evidence type="ECO:0008006" key="18">
    <source>
        <dbReference type="Google" id="ProtNLM"/>
    </source>
</evidence>
<dbReference type="SUPFAM" id="SSF57903">
    <property type="entry name" value="FYVE/PHD zinc finger"/>
    <property type="match status" value="1"/>
</dbReference>
<dbReference type="InterPro" id="IPR011011">
    <property type="entry name" value="Znf_FYVE_PHD"/>
</dbReference>
<accession>A0A836C3S6</accession>
<dbReference type="Gene3D" id="3.30.160.360">
    <property type="match status" value="1"/>
</dbReference>
<dbReference type="InterPro" id="IPR050701">
    <property type="entry name" value="Histone_Mod_Regulator"/>
</dbReference>
<gene>
    <name evidence="16" type="ORF">HYH03_003832</name>
</gene>
<dbReference type="GO" id="GO:0006357">
    <property type="term" value="P:regulation of transcription by RNA polymerase II"/>
    <property type="evidence" value="ECO:0007669"/>
    <property type="project" value="TreeGrafter"/>
</dbReference>
<evidence type="ECO:0000259" key="15">
    <source>
        <dbReference type="PROSITE" id="PS51805"/>
    </source>
</evidence>
<feature type="compositionally biased region" description="Acidic residues" evidence="11">
    <location>
        <begin position="886"/>
        <end position="897"/>
    </location>
</feature>
<evidence type="ECO:0000256" key="2">
    <source>
        <dbReference type="ARBA" id="ARBA00022603"/>
    </source>
</evidence>
<dbReference type="PROSITE" id="PS50868">
    <property type="entry name" value="POST_SET"/>
    <property type="match status" value="1"/>
</dbReference>
<feature type="region of interest" description="Disordered" evidence="11">
    <location>
        <begin position="1825"/>
        <end position="1862"/>
    </location>
</feature>
<dbReference type="GO" id="GO:0008168">
    <property type="term" value="F:methyltransferase activity"/>
    <property type="evidence" value="ECO:0007669"/>
    <property type="project" value="UniProtKB-KW"/>
</dbReference>
<dbReference type="InterPro" id="IPR034732">
    <property type="entry name" value="EPHD"/>
</dbReference>
<feature type="region of interest" description="Disordered" evidence="11">
    <location>
        <begin position="247"/>
        <end position="296"/>
    </location>
</feature>
<dbReference type="SMART" id="SM00249">
    <property type="entry name" value="PHD"/>
    <property type="match status" value="2"/>
</dbReference>
<dbReference type="InterPro" id="IPR001214">
    <property type="entry name" value="SET_dom"/>
</dbReference>
<feature type="compositionally biased region" description="Acidic residues" evidence="11">
    <location>
        <begin position="1323"/>
        <end position="1335"/>
    </location>
</feature>
<keyword evidence="3" id="KW-0808">Transferase</keyword>
<organism evidence="16 17">
    <name type="scientific">Edaphochlamys debaryana</name>
    <dbReference type="NCBI Taxonomy" id="47281"/>
    <lineage>
        <taxon>Eukaryota</taxon>
        <taxon>Viridiplantae</taxon>
        <taxon>Chlorophyta</taxon>
        <taxon>core chlorophytes</taxon>
        <taxon>Chlorophyceae</taxon>
        <taxon>CS clade</taxon>
        <taxon>Chlamydomonadales</taxon>
        <taxon>Chlamydomonadales incertae sedis</taxon>
        <taxon>Edaphochlamys</taxon>
    </lineage>
</organism>
<feature type="region of interest" description="Disordered" evidence="11">
    <location>
        <begin position="357"/>
        <end position="413"/>
    </location>
</feature>
<keyword evidence="9" id="KW-0539">Nucleus</keyword>
<dbReference type="PROSITE" id="PS50280">
    <property type="entry name" value="SET"/>
    <property type="match status" value="1"/>
</dbReference>
<feature type="compositionally biased region" description="Low complexity" evidence="11">
    <location>
        <begin position="650"/>
        <end position="677"/>
    </location>
</feature>
<keyword evidence="5" id="KW-0479">Metal-binding</keyword>
<dbReference type="PROSITE" id="PS51543">
    <property type="entry name" value="FYRC"/>
    <property type="match status" value="1"/>
</dbReference>
<dbReference type="GO" id="GO:0008270">
    <property type="term" value="F:zinc ion binding"/>
    <property type="evidence" value="ECO:0007669"/>
    <property type="project" value="UniProtKB-KW"/>
</dbReference>
<keyword evidence="8" id="KW-0156">Chromatin regulator</keyword>
<keyword evidence="7" id="KW-0862">Zinc</keyword>
<evidence type="ECO:0000256" key="8">
    <source>
        <dbReference type="ARBA" id="ARBA00022853"/>
    </source>
</evidence>
<feature type="compositionally biased region" description="Low complexity" evidence="11">
    <location>
        <begin position="1347"/>
        <end position="1363"/>
    </location>
</feature>
<dbReference type="PANTHER" id="PTHR13793">
    <property type="entry name" value="PHD FINGER PROTEINS"/>
    <property type="match status" value="1"/>
</dbReference>
<dbReference type="Pfam" id="PF13832">
    <property type="entry name" value="zf-HC5HC2H_2"/>
    <property type="match status" value="1"/>
</dbReference>
<dbReference type="SMART" id="SM00317">
    <property type="entry name" value="SET"/>
    <property type="match status" value="1"/>
</dbReference>
<dbReference type="Gene3D" id="2.170.270.10">
    <property type="entry name" value="SET domain"/>
    <property type="match status" value="1"/>
</dbReference>
<name>A0A836C3S6_9CHLO</name>
<comment type="subcellular location">
    <subcellularLocation>
        <location evidence="1">Nucleus</location>
    </subcellularLocation>
</comment>
<feature type="compositionally biased region" description="Low complexity" evidence="11">
    <location>
        <begin position="1841"/>
        <end position="1862"/>
    </location>
</feature>
<feature type="region of interest" description="Disordered" evidence="11">
    <location>
        <begin position="551"/>
        <end position="604"/>
    </location>
</feature>
<sequence>MRPAKKQRVDKADGKKAGPLPWEATDAHLWDPNALVGHQIRVLWPSENRYFPGTVAKFLPARYEHVITYDDGDEETLVLAVERVQLLPASLASLPPPSPANLTALARIIDAMADTLEEQVLKQRTGRGRAMIKDEDRQKLETLRRRAADARVARERREEMLAEERQAAEQARRQKQLASPPPCTPSRRRAAQALGSPGGGRTPRAAAVSAAAAISASAQKRPASTAAAAAASAQRSGQLVLADPDGAEQGVGRVRGGTEKGARVCSPASAKRRQLQQVMAGKKAKGRKTGEGGVGGGGGGFEAADVEGASKAALAAWAGWAKAGKGGAPADGDIGKLYVPRAWLTLRSSSGEAATRAATAVVEPGAEAPAAAPADAGPKPEGKGEAAGAGPGADASAAPTAGQAGPAAGAASSSSEERRLAAAAAAELLDAYKHFRRHCGAFKQYHELQVLLWLSPQALVGRELRVLWPDEEAWFCGRVTRYDEASGRHTVEYDDGDMEHLHLAAEEVRLQLLPGEADAGLAPQPPAALAAAAEALAADVAQLRKRVQALEGRKEESGGAQGGKGKSGAGGAGQAPKQAAAKALKEEEGTEVDAQATEDEDPTELTAKADRWAARAAQLRALAALMAREEETNPAAATTSQPAQVLGEAEAAGANAAAGKPPAQAGPAADAAAEAAPSTPPREGEPQAPSASEVILPQASLPDVLQPDGSSGPADAAMGSEPSASAPGLDARQPEPPLPAGWDSSQVLRPGEVVFGQVRRSSPWPALVITREEAEREGLSLGRLGATATGSSQLVFLRFFGDYTVYALPAVAAGQRIPERGGCMPFLTGLDMGWHVRRVSGGQLASAAAAGGAGSVHGQRFMRALFELRTYMLEGELPRGMIPPNYDEDEDEEEGGEEAAGVGARRAGGKAGGRDASALASAAGKVSFPLVISQKLKIMALGEVVWLSRWFHDEKSIYPLGYTAQRLMASGASGGREVLHTLTVEADADGVRPVFRIKPEGGAAVAADTASRAMRALFEADERTSGRAFCKTGADLYGLSNARVAALIRALPAAERCERFANWPDQDKPPVPELTAFEEVQRRALYARALRLPPGVASVPQSKAGMCFECEVCGEDEESPDNLKLQCDMCHCVVHSACYGAPQPPHGALWLCDVCQLHAAGLPADRAPPCELCPVAGGPMKRSEGGYVHLLCAVWTPGVAFGDPDTLDPVEGVAKAVQSRSSLRCFLCRQPHGAPLQCAGDPKCYTAFHPMCAREAGLALCELRLSGSGGAASRRRSGRGTPGRNGAAGSGAGPMCAASPAGKAKARPFAAKAPEGPVGGEAEPMEVDPAGEEEGKENRAVDPGPGAPTNLATALAGAAGPAQPAQPEPPVKAGSIAPDAAALAAASAGAPARKGRGRVTRPGQALSAADRLAATLRSSLQKGACKGGVALGNGMALVCFCPRHEDAILQAPQFITSYPGGRFADRRAELTRQQLRARRQQQQLLLSEAEGVAGDGGGGVGAGGERGGDAQAAKPKEAATGRAISFENWRSRGHRAPEAVAIATKKRTFVRQLPYLVTGRLQRSEEEVRAVVGSCGVRPLPPSDAHEGPTPAAATTTTTAPTSRKSAPEPKPAAGGGAAQAKPEPGPGLLPDAAAAVAEAAGAEEAGLLPVPLAEAAAAAGARSVAERYGAMRATVGRRLAAGKSAIHGLGAFAKRPHKRGDMMIEYVGDLIRPIVSDLRERRTYDSLVGCGTYIFSLNGEQHIDATRAGNMAHLLNHSCDPNCYSRAITLTDPATGAVTDHVIITAKRDIAAWEELTYDYRFNGAEDLPCNCGAATCRGLVNWPDAGQEEEGDMGGPDAGGAPHEAGGEAAAEVRPAAADA</sequence>
<dbReference type="InterPro" id="IPR013083">
    <property type="entry name" value="Znf_RING/FYVE/PHD"/>
</dbReference>
<feature type="region of interest" description="Disordered" evidence="11">
    <location>
        <begin position="1"/>
        <end position="20"/>
    </location>
</feature>
<dbReference type="CDD" id="cd15571">
    <property type="entry name" value="ePHD"/>
    <property type="match status" value="1"/>
</dbReference>
<feature type="compositionally biased region" description="Low complexity" evidence="11">
    <location>
        <begin position="392"/>
        <end position="413"/>
    </location>
</feature>
<keyword evidence="2" id="KW-0489">Methyltransferase</keyword>
<feature type="domain" description="SET" evidence="13">
    <location>
        <begin position="1678"/>
        <end position="1802"/>
    </location>
</feature>
<dbReference type="EMBL" id="JAEHOE010000011">
    <property type="protein sequence ID" value="KAG2498072.1"/>
    <property type="molecule type" value="Genomic_DNA"/>
</dbReference>
<dbReference type="PANTHER" id="PTHR13793:SF140">
    <property type="entry name" value="HISTONE-LYSINE N-METHYLTRANSFERASE ATX2"/>
    <property type="match status" value="1"/>
</dbReference>
<evidence type="ECO:0000256" key="9">
    <source>
        <dbReference type="ARBA" id="ARBA00023242"/>
    </source>
</evidence>
<evidence type="ECO:0000259" key="12">
    <source>
        <dbReference type="PROSITE" id="PS50016"/>
    </source>
</evidence>
<proteinExistence type="predicted"/>